<accession>A0ABD3NBK8</accession>
<name>A0ABD3NBK8_9STRA</name>
<reference evidence="4 5" key="1">
    <citation type="submission" date="2024-10" db="EMBL/GenBank/DDBJ databases">
        <title>Updated reference genomes for cyclostephanoid diatoms.</title>
        <authorList>
            <person name="Roberts W.R."/>
            <person name="Alverson A.J."/>
        </authorList>
    </citation>
    <scope>NUCLEOTIDE SEQUENCE [LARGE SCALE GENOMIC DNA]</scope>
    <source>
        <strain evidence="4 5">AJA010-31</strain>
    </source>
</reference>
<dbReference type="InterPro" id="IPR014729">
    <property type="entry name" value="Rossmann-like_a/b/a_fold"/>
</dbReference>
<dbReference type="PANTHER" id="PTHR11772">
    <property type="entry name" value="ASPARAGINE SYNTHETASE"/>
    <property type="match status" value="1"/>
</dbReference>
<organism evidence="4 5">
    <name type="scientific">Cyclotella atomus</name>
    <dbReference type="NCBI Taxonomy" id="382360"/>
    <lineage>
        <taxon>Eukaryota</taxon>
        <taxon>Sar</taxon>
        <taxon>Stramenopiles</taxon>
        <taxon>Ochrophyta</taxon>
        <taxon>Bacillariophyta</taxon>
        <taxon>Coscinodiscophyceae</taxon>
        <taxon>Thalassiosirophycidae</taxon>
        <taxon>Stephanodiscales</taxon>
        <taxon>Stephanodiscaceae</taxon>
        <taxon>Cyclotella</taxon>
    </lineage>
</organism>
<dbReference type="InterPro" id="IPR050795">
    <property type="entry name" value="Asn_Synthetase"/>
</dbReference>
<feature type="domain" description="Asparagine synthetase" evidence="3">
    <location>
        <begin position="38"/>
        <end position="156"/>
    </location>
</feature>
<dbReference type="GO" id="GO:0005524">
    <property type="term" value="F:ATP binding"/>
    <property type="evidence" value="ECO:0007669"/>
    <property type="project" value="UniProtKB-KW"/>
</dbReference>
<proteinExistence type="predicted"/>
<evidence type="ECO:0000259" key="3">
    <source>
        <dbReference type="Pfam" id="PF00733"/>
    </source>
</evidence>
<evidence type="ECO:0000256" key="1">
    <source>
        <dbReference type="ARBA" id="ARBA00022741"/>
    </source>
</evidence>
<evidence type="ECO:0000256" key="2">
    <source>
        <dbReference type="ARBA" id="ARBA00022840"/>
    </source>
</evidence>
<dbReference type="AlphaFoldDB" id="A0ABD3NBK8"/>
<evidence type="ECO:0000313" key="4">
    <source>
        <dbReference type="EMBL" id="KAL3773009.1"/>
    </source>
</evidence>
<dbReference type="SUPFAM" id="SSF52402">
    <property type="entry name" value="Adenine nucleotide alpha hydrolases-like"/>
    <property type="match status" value="1"/>
</dbReference>
<dbReference type="PANTHER" id="PTHR11772:SF46">
    <property type="entry name" value="ASPARAGINE SYNTHETASE DOMAIN-CONTAINING PROTEIN"/>
    <property type="match status" value="1"/>
</dbReference>
<dbReference type="InterPro" id="IPR001962">
    <property type="entry name" value="Asn_synthase"/>
</dbReference>
<dbReference type="EMBL" id="JALLPJ020001251">
    <property type="protein sequence ID" value="KAL3773009.1"/>
    <property type="molecule type" value="Genomic_DNA"/>
</dbReference>
<keyword evidence="2" id="KW-0067">ATP-binding</keyword>
<keyword evidence="1" id="KW-0547">Nucleotide-binding</keyword>
<sequence length="372" mass="41374">MASSQDKQQAFRDTFESALSSIHTRTGGEDKAAISKRCIILSGGVDTCAILAAAASIGMSFGGALTVVTGHDSPDFGFSSACAQEHGLDHHAICLSAEELIDEYLPTVVKQLKIYNGMLIRNSLVIAAVFKKASELGFKNAIVGDGADELFGGYSFMWGCEGDPVEWRTKRDSMCAQWTFSTQELADMFDMRQFIPYMEPRMVDWAIANTEREDCIGVRQIRLLYGEERAEHITGKVILREAYETVSSWRRKDPIEVGSGATVIGHDSYWKDYISDQEFKEKTAELLKRGYCIKSKEQLANFRVFELILGQDGKNGADIKRLGINEGCVDCCFDIGDKMFCHMCGAYPAQRSMAATHFYDNDLKKMIPKATI</sequence>
<keyword evidence="5" id="KW-1185">Reference proteome</keyword>
<protein>
    <recommendedName>
        <fullName evidence="3">Asparagine synthetase domain-containing protein</fullName>
    </recommendedName>
</protein>
<evidence type="ECO:0000313" key="5">
    <source>
        <dbReference type="Proteomes" id="UP001530400"/>
    </source>
</evidence>
<dbReference type="CDD" id="cd01991">
    <property type="entry name" value="Asn_synthase_B_C"/>
    <property type="match status" value="1"/>
</dbReference>
<comment type="caution">
    <text evidence="4">The sequence shown here is derived from an EMBL/GenBank/DDBJ whole genome shotgun (WGS) entry which is preliminary data.</text>
</comment>
<gene>
    <name evidence="4" type="ORF">ACHAWO_003964</name>
</gene>
<dbReference type="Pfam" id="PF00733">
    <property type="entry name" value="Asn_synthase"/>
    <property type="match status" value="1"/>
</dbReference>
<dbReference type="Gene3D" id="3.40.50.620">
    <property type="entry name" value="HUPs"/>
    <property type="match status" value="1"/>
</dbReference>
<dbReference type="Proteomes" id="UP001530400">
    <property type="component" value="Unassembled WGS sequence"/>
</dbReference>